<dbReference type="Proteomes" id="UP000248291">
    <property type="component" value="Unassembled WGS sequence"/>
</dbReference>
<comment type="caution">
    <text evidence="1">The sequence shown here is derived from an EMBL/GenBank/DDBJ whole genome shotgun (WGS) entry which is preliminary data.</text>
</comment>
<keyword evidence="1" id="KW-0121">Carboxypeptidase</keyword>
<keyword evidence="1" id="KW-0645">Protease</keyword>
<accession>A0AAN4Q1D1</accession>
<dbReference type="AlphaFoldDB" id="A0AAN4Q1D1"/>
<evidence type="ECO:0000313" key="1">
    <source>
        <dbReference type="EMBL" id="GBH14963.1"/>
    </source>
</evidence>
<dbReference type="EMBL" id="BGKA01000025">
    <property type="protein sequence ID" value="GBH14963.1"/>
    <property type="molecule type" value="Genomic_DNA"/>
</dbReference>
<keyword evidence="1" id="KW-0378">Hydrolase</keyword>
<organism evidence="1 2">
    <name type="scientific">Pseudomonas syringae pv. actinidiae</name>
    <dbReference type="NCBI Taxonomy" id="103796"/>
    <lineage>
        <taxon>Bacteria</taxon>
        <taxon>Pseudomonadati</taxon>
        <taxon>Pseudomonadota</taxon>
        <taxon>Gammaproteobacteria</taxon>
        <taxon>Pseudomonadales</taxon>
        <taxon>Pseudomonadaceae</taxon>
        <taxon>Pseudomonas</taxon>
        <taxon>Pseudomonas syringae</taxon>
    </lineage>
</organism>
<dbReference type="GO" id="GO:0004180">
    <property type="term" value="F:carboxypeptidase activity"/>
    <property type="evidence" value="ECO:0007669"/>
    <property type="project" value="UniProtKB-KW"/>
</dbReference>
<protein>
    <submittedName>
        <fullName evidence="1">D-alanyl-D-alanine carboxypeptidase</fullName>
    </submittedName>
</protein>
<reference evidence="1 2" key="1">
    <citation type="submission" date="2018-04" db="EMBL/GenBank/DDBJ databases">
        <title>Draft genome sequence of Pseudomonas syringae pv. actinidiae biovar 3 strains isolated from kiwifruit in Kagawa prefecture.</title>
        <authorList>
            <person name="Tabuchi M."/>
            <person name="Saito M."/>
            <person name="Fujiwara S."/>
            <person name="Sasa N."/>
            <person name="Akimitsu K."/>
            <person name="Gomi K."/>
            <person name="Konishi-Sugita S."/>
            <person name="Hamano K."/>
            <person name="Kataoka I."/>
        </authorList>
    </citation>
    <scope>NUCLEOTIDE SEQUENCE [LARGE SCALE GENOMIC DNA]</scope>
    <source>
        <strain evidence="1 2">MAFF212211</strain>
    </source>
</reference>
<sequence length="56" mass="6400">MLFQVFTQAILAFSDRHQRNTSTQLGYRDGGQIKRFQRLCVDPVKDVGIGLSALRF</sequence>
<gene>
    <name evidence="1" type="ORF">KPSA3_00879</name>
</gene>
<name>A0AAN4Q1D1_PSESF</name>
<evidence type="ECO:0000313" key="2">
    <source>
        <dbReference type="Proteomes" id="UP000248291"/>
    </source>
</evidence>
<proteinExistence type="predicted"/>